<sequence>MGERGKKDIFPTYLIICEHGSRYCAVEVRAGLIGRCVYAENGGKNGVNGSSGTDCM</sequence>
<dbReference type="VEuPathDB" id="FungiDB:JI435_406400"/>
<evidence type="ECO:0000313" key="2">
    <source>
        <dbReference type="Proteomes" id="UP000663193"/>
    </source>
</evidence>
<evidence type="ECO:0000313" key="1">
    <source>
        <dbReference type="EMBL" id="QRC94816.1"/>
    </source>
</evidence>
<dbReference type="Proteomes" id="UP000663193">
    <property type="component" value="Chromosome 5"/>
</dbReference>
<protein>
    <submittedName>
        <fullName evidence="1">Uncharacterized protein</fullName>
    </submittedName>
</protein>
<name>A0A7U2HZZ5_PHANO</name>
<organism evidence="1 2">
    <name type="scientific">Phaeosphaeria nodorum (strain SN15 / ATCC MYA-4574 / FGSC 10173)</name>
    <name type="common">Glume blotch fungus</name>
    <name type="synonym">Parastagonospora nodorum</name>
    <dbReference type="NCBI Taxonomy" id="321614"/>
    <lineage>
        <taxon>Eukaryota</taxon>
        <taxon>Fungi</taxon>
        <taxon>Dikarya</taxon>
        <taxon>Ascomycota</taxon>
        <taxon>Pezizomycotina</taxon>
        <taxon>Dothideomycetes</taxon>
        <taxon>Pleosporomycetidae</taxon>
        <taxon>Pleosporales</taxon>
        <taxon>Pleosporineae</taxon>
        <taxon>Phaeosphaeriaceae</taxon>
        <taxon>Parastagonospora</taxon>
    </lineage>
</organism>
<proteinExistence type="predicted"/>
<reference evidence="2" key="1">
    <citation type="journal article" date="2021" name="BMC Genomics">
        <title>Chromosome-level genome assembly and manually-curated proteome of model necrotroph Parastagonospora nodorum Sn15 reveals a genome-wide trove of candidate effector homologs, and redundancy of virulence-related functions within an accessory chromosome.</title>
        <authorList>
            <person name="Bertazzoni S."/>
            <person name="Jones D.A.B."/>
            <person name="Phan H.T."/>
            <person name="Tan K.-C."/>
            <person name="Hane J.K."/>
        </authorList>
    </citation>
    <scope>NUCLEOTIDE SEQUENCE [LARGE SCALE GENOMIC DNA]</scope>
    <source>
        <strain evidence="2">SN15 / ATCC MYA-4574 / FGSC 10173)</strain>
    </source>
</reference>
<keyword evidence="2" id="KW-1185">Reference proteome</keyword>
<accession>A0A7U2HZZ5</accession>
<dbReference type="EMBL" id="CP069027">
    <property type="protein sequence ID" value="QRC94816.1"/>
    <property type="molecule type" value="Genomic_DNA"/>
</dbReference>
<dbReference type="AlphaFoldDB" id="A0A7U2HZZ5"/>
<gene>
    <name evidence="1" type="ORF">JI435_406400</name>
</gene>